<dbReference type="OrthoDB" id="5700464at2"/>
<dbReference type="Proteomes" id="UP000184520">
    <property type="component" value="Unassembled WGS sequence"/>
</dbReference>
<evidence type="ECO:0000313" key="3">
    <source>
        <dbReference type="Proteomes" id="UP000184520"/>
    </source>
</evidence>
<dbReference type="Gene3D" id="3.30.110.170">
    <property type="entry name" value="Protein of unknown function (DUF541), domain 1"/>
    <property type="match status" value="1"/>
</dbReference>
<dbReference type="PANTHER" id="PTHR34387:SF1">
    <property type="entry name" value="PERIPLASMIC IMMUNOGENIC PROTEIN"/>
    <property type="match status" value="1"/>
</dbReference>
<dbReference type="AlphaFoldDB" id="A0A1M5PPZ5"/>
<name>A0A1M5PPZ5_9ALTE</name>
<dbReference type="InterPro" id="IPR052022">
    <property type="entry name" value="26kDa_periplasmic_antigen"/>
</dbReference>
<dbReference type="EMBL" id="FQWD01000006">
    <property type="protein sequence ID" value="SHH03746.1"/>
    <property type="molecule type" value="Genomic_DNA"/>
</dbReference>
<evidence type="ECO:0000256" key="1">
    <source>
        <dbReference type="SAM" id="SignalP"/>
    </source>
</evidence>
<sequence>MRFNMLCALIVSVGLSSSAFAANTHEHRRLVNVSGQGAVSVVPDAFTVSVVLEERGPVVSKLNQQMSDRLASVVQFLLKSGVEEKHIQSMSVNLNPWYEHTPNGRQDKGFILSREVRVTSTELQSYDSILDGILGRGVDRIQRFEFINLDAGEAYQQALIAAVQDAKVRAGLLAREMGVKLGNVITINESAGHSMPPVMATMRMKDEMSSSLPGQSDITATVSVSFELIEKYH</sequence>
<proteinExistence type="predicted"/>
<dbReference type="GO" id="GO:0006974">
    <property type="term" value="P:DNA damage response"/>
    <property type="evidence" value="ECO:0007669"/>
    <property type="project" value="TreeGrafter"/>
</dbReference>
<dbReference type="Pfam" id="PF04402">
    <property type="entry name" value="SIMPL"/>
    <property type="match status" value="1"/>
</dbReference>
<keyword evidence="3" id="KW-1185">Reference proteome</keyword>
<feature type="chain" id="PRO_5012770626" description="SIMPL domain-containing protein" evidence="1">
    <location>
        <begin position="22"/>
        <end position="233"/>
    </location>
</feature>
<accession>A0A1M5PPZ5</accession>
<organism evidence="2 3">
    <name type="scientific">Marisediminitalea aggregata</name>
    <dbReference type="NCBI Taxonomy" id="634436"/>
    <lineage>
        <taxon>Bacteria</taxon>
        <taxon>Pseudomonadati</taxon>
        <taxon>Pseudomonadota</taxon>
        <taxon>Gammaproteobacteria</taxon>
        <taxon>Alteromonadales</taxon>
        <taxon>Alteromonadaceae</taxon>
        <taxon>Marisediminitalea</taxon>
    </lineage>
</organism>
<reference evidence="3" key="1">
    <citation type="submission" date="2016-11" db="EMBL/GenBank/DDBJ databases">
        <authorList>
            <person name="Varghese N."/>
            <person name="Submissions S."/>
        </authorList>
    </citation>
    <scope>NUCLEOTIDE SEQUENCE [LARGE SCALE GENOMIC DNA]</scope>
    <source>
        <strain evidence="3">CGMCC 1.8995</strain>
    </source>
</reference>
<feature type="signal peptide" evidence="1">
    <location>
        <begin position="1"/>
        <end position="21"/>
    </location>
</feature>
<dbReference type="STRING" id="634436.SAMN05216361_3547"/>
<dbReference type="InterPro" id="IPR007497">
    <property type="entry name" value="SIMPL/DUF541"/>
</dbReference>
<keyword evidence="1" id="KW-0732">Signal</keyword>
<dbReference type="PANTHER" id="PTHR34387">
    <property type="entry name" value="SLR1258 PROTEIN"/>
    <property type="match status" value="1"/>
</dbReference>
<evidence type="ECO:0008006" key="4">
    <source>
        <dbReference type="Google" id="ProtNLM"/>
    </source>
</evidence>
<evidence type="ECO:0000313" key="2">
    <source>
        <dbReference type="EMBL" id="SHH03746.1"/>
    </source>
</evidence>
<protein>
    <recommendedName>
        <fullName evidence="4">SIMPL domain-containing protein</fullName>
    </recommendedName>
</protein>
<dbReference type="Gene3D" id="3.30.70.2970">
    <property type="entry name" value="Protein of unknown function (DUF541), domain 2"/>
    <property type="match status" value="1"/>
</dbReference>
<dbReference type="RefSeq" id="WP_073324518.1">
    <property type="nucleotide sequence ID" value="NZ_FQWD01000006.1"/>
</dbReference>
<gene>
    <name evidence="2" type="ORF">SAMN05216361_3547</name>
</gene>